<organism evidence="2 3">
    <name type="scientific">Pseudothauera rhizosphaerae</name>
    <dbReference type="NCBI Taxonomy" id="2565932"/>
    <lineage>
        <taxon>Bacteria</taxon>
        <taxon>Pseudomonadati</taxon>
        <taxon>Pseudomonadota</taxon>
        <taxon>Betaproteobacteria</taxon>
        <taxon>Rhodocyclales</taxon>
        <taxon>Zoogloeaceae</taxon>
        <taxon>Pseudothauera</taxon>
    </lineage>
</organism>
<dbReference type="RefSeq" id="WP_136384732.1">
    <property type="nucleotide sequence ID" value="NZ_SSOD01000006.1"/>
</dbReference>
<comment type="caution">
    <text evidence="2">The sequence shown here is derived from an EMBL/GenBank/DDBJ whole genome shotgun (WGS) entry which is preliminary data.</text>
</comment>
<evidence type="ECO:0000256" key="1">
    <source>
        <dbReference type="SAM" id="Phobius"/>
    </source>
</evidence>
<keyword evidence="1" id="KW-0812">Transmembrane</keyword>
<sequence length="250" mass="26822">MENETSVLPGHVVLLGQALRPLRAALARHLETSVAQTGFDADFAATARHSLDAIDLDVRRICAAALEPMGRLAALDRCGDAEILGAAQDFQAVLLPLMNGHTRIAALRVPGEDAHAHGLLLDTYRHHLRNVLCWLEELTDSIADPVGALRRRGLPTTGRVELRVRLTSTLAPQRIELGVWIAQRELLTAQRHRNTLPSARPAVRTDYGSGGFAPLPACPKAGLGFWGTLGAVVLGVGIAGMLFGDDCDCE</sequence>
<dbReference type="EMBL" id="SSOD01000006">
    <property type="protein sequence ID" value="THF61658.1"/>
    <property type="molecule type" value="Genomic_DNA"/>
</dbReference>
<dbReference type="Proteomes" id="UP000307956">
    <property type="component" value="Unassembled WGS sequence"/>
</dbReference>
<keyword evidence="3" id="KW-1185">Reference proteome</keyword>
<proteinExistence type="predicted"/>
<protein>
    <submittedName>
        <fullName evidence="2">Uncharacterized protein</fullName>
    </submittedName>
</protein>
<feature type="transmembrane region" description="Helical" evidence="1">
    <location>
        <begin position="223"/>
        <end position="244"/>
    </location>
</feature>
<accession>A0A4S4APQ4</accession>
<gene>
    <name evidence="2" type="ORF">E6O51_09410</name>
</gene>
<name>A0A4S4APQ4_9RHOO</name>
<keyword evidence="1" id="KW-1133">Transmembrane helix</keyword>
<reference evidence="2 3" key="1">
    <citation type="submission" date="2019-04" db="EMBL/GenBank/DDBJ databases">
        <title>Azoarcus rhizosphaerae sp. nov. isolated from rhizosphere of Ficus religiosa.</title>
        <authorList>
            <person name="Lin S.-Y."/>
            <person name="Hameed A."/>
            <person name="Hsu Y.-H."/>
            <person name="Young C.-C."/>
        </authorList>
    </citation>
    <scope>NUCLEOTIDE SEQUENCE [LARGE SCALE GENOMIC DNA]</scope>
    <source>
        <strain evidence="2 3">CC-YHH848</strain>
    </source>
</reference>
<dbReference type="AlphaFoldDB" id="A0A4S4APQ4"/>
<evidence type="ECO:0000313" key="2">
    <source>
        <dbReference type="EMBL" id="THF61658.1"/>
    </source>
</evidence>
<evidence type="ECO:0000313" key="3">
    <source>
        <dbReference type="Proteomes" id="UP000307956"/>
    </source>
</evidence>
<keyword evidence="1" id="KW-0472">Membrane</keyword>